<dbReference type="PIRSF" id="PIRSF006755">
    <property type="entry name" value="DTB_synth"/>
    <property type="match status" value="1"/>
</dbReference>
<dbReference type="PANTHER" id="PTHR43210">
    <property type="entry name" value="DETHIOBIOTIN SYNTHETASE"/>
    <property type="match status" value="1"/>
</dbReference>
<keyword evidence="5 9" id="KW-0093">Biotin biosynthesis</keyword>
<evidence type="ECO:0000256" key="5">
    <source>
        <dbReference type="ARBA" id="ARBA00022756"/>
    </source>
</evidence>
<dbReference type="SUPFAM" id="SSF52540">
    <property type="entry name" value="P-loop containing nucleoside triphosphate hydrolases"/>
    <property type="match status" value="1"/>
</dbReference>
<keyword evidence="1 9" id="KW-0963">Cytoplasm</keyword>
<sequence>MNNTSPSIPGLMIVGTDTGVGKTYISSAIARQLTSEGIRTGAYKPACSGSLTAEQTGEQYWEDVTLLTEAIGGTFPAERICPQTFHAPLAPPVAAEKEGKLVYEALLRQGALWWQDQVDFLVVEGVGGILCPLSEHLLVVDFAAALNFPILIVARAGLGTINHSLLTIEVLQNRGFSIAGLILNDVDPELSDESRTSNAAQIQQWTTVPVLSFVPFDWQSNLLHHQTQDRIDWRQLAKEHS</sequence>
<dbReference type="GO" id="GO:0009102">
    <property type="term" value="P:biotin biosynthetic process"/>
    <property type="evidence" value="ECO:0007669"/>
    <property type="project" value="UniProtKB-UniRule"/>
</dbReference>
<evidence type="ECO:0000313" key="11">
    <source>
        <dbReference type="Proteomes" id="UP000317171"/>
    </source>
</evidence>
<comment type="cofactor">
    <cofactor evidence="9">
        <name>Mg(2+)</name>
        <dbReference type="ChEBI" id="CHEBI:18420"/>
    </cofactor>
</comment>
<feature type="active site" evidence="9">
    <location>
        <position position="44"/>
    </location>
</feature>
<keyword evidence="6 9" id="KW-0067">ATP-binding</keyword>
<dbReference type="InterPro" id="IPR027417">
    <property type="entry name" value="P-loop_NTPase"/>
</dbReference>
<evidence type="ECO:0000256" key="9">
    <source>
        <dbReference type="HAMAP-Rule" id="MF_00336"/>
    </source>
</evidence>
<keyword evidence="7 9" id="KW-0460">Magnesium</keyword>
<comment type="caution">
    <text evidence="9">Lacks conserved residue(s) required for the propagation of feature annotation.</text>
</comment>
<dbReference type="HAMAP" id="MF_00336">
    <property type="entry name" value="BioD"/>
    <property type="match status" value="1"/>
</dbReference>
<dbReference type="Proteomes" id="UP000317171">
    <property type="component" value="Chromosome"/>
</dbReference>
<dbReference type="Pfam" id="PF13500">
    <property type="entry name" value="AAA_26"/>
    <property type="match status" value="1"/>
</dbReference>
<keyword evidence="3 9" id="KW-0479">Metal-binding</keyword>
<evidence type="ECO:0000256" key="3">
    <source>
        <dbReference type="ARBA" id="ARBA00022723"/>
    </source>
</evidence>
<evidence type="ECO:0000256" key="1">
    <source>
        <dbReference type="ARBA" id="ARBA00022490"/>
    </source>
</evidence>
<evidence type="ECO:0000256" key="6">
    <source>
        <dbReference type="ARBA" id="ARBA00022840"/>
    </source>
</evidence>
<dbReference type="RefSeq" id="WP_145221985.1">
    <property type="nucleotide sequence ID" value="NZ_CP036269.1"/>
</dbReference>
<feature type="binding site" evidence="9">
    <location>
        <position position="124"/>
    </location>
    <ligand>
        <name>Mg(2+)</name>
        <dbReference type="ChEBI" id="CHEBI:18420"/>
    </ligand>
</feature>
<feature type="binding site" evidence="9">
    <location>
        <position position="23"/>
    </location>
    <ligand>
        <name>Mg(2+)</name>
        <dbReference type="ChEBI" id="CHEBI:18420"/>
    </ligand>
</feature>
<protein>
    <recommendedName>
        <fullName evidence="9">ATP-dependent dethiobiotin synthetase BioD</fullName>
        <ecNumber evidence="9">6.3.3.3</ecNumber>
    </recommendedName>
    <alternativeName>
        <fullName evidence="9">DTB synthetase</fullName>
        <shortName evidence="9">DTBS</shortName>
    </alternativeName>
    <alternativeName>
        <fullName evidence="9">Dethiobiotin synthase</fullName>
    </alternativeName>
</protein>
<dbReference type="GO" id="GO:0004141">
    <property type="term" value="F:dethiobiotin synthase activity"/>
    <property type="evidence" value="ECO:0007669"/>
    <property type="project" value="UniProtKB-UniRule"/>
</dbReference>
<reference evidence="10 11" key="1">
    <citation type="submission" date="2019-02" db="EMBL/GenBank/DDBJ databases">
        <title>Deep-cultivation of Planctomycetes and their phenomic and genomic characterization uncovers novel biology.</title>
        <authorList>
            <person name="Wiegand S."/>
            <person name="Jogler M."/>
            <person name="Boedeker C."/>
            <person name="Pinto D."/>
            <person name="Vollmers J."/>
            <person name="Rivas-Marin E."/>
            <person name="Kohn T."/>
            <person name="Peeters S.H."/>
            <person name="Heuer A."/>
            <person name="Rast P."/>
            <person name="Oberbeckmann S."/>
            <person name="Bunk B."/>
            <person name="Jeske O."/>
            <person name="Meyerdierks A."/>
            <person name="Storesund J.E."/>
            <person name="Kallscheuer N."/>
            <person name="Luecker S."/>
            <person name="Lage O.M."/>
            <person name="Pohl T."/>
            <person name="Merkel B.J."/>
            <person name="Hornburger P."/>
            <person name="Mueller R.-W."/>
            <person name="Bruemmer F."/>
            <person name="Labrenz M."/>
            <person name="Spormann A.M."/>
            <person name="Op den Camp H."/>
            <person name="Overmann J."/>
            <person name="Amann R."/>
            <person name="Jetten M.S.M."/>
            <person name="Mascher T."/>
            <person name="Medema M.H."/>
            <person name="Devos D.P."/>
            <person name="Kaster A.-K."/>
            <person name="Ovreas L."/>
            <person name="Rohde M."/>
            <person name="Galperin M.Y."/>
            <person name="Jogler C."/>
        </authorList>
    </citation>
    <scope>NUCLEOTIDE SEQUENCE [LARGE SCALE GENOMIC DNA]</scope>
    <source>
        <strain evidence="10 11">Pan241w</strain>
    </source>
</reference>
<evidence type="ECO:0000313" key="10">
    <source>
        <dbReference type="EMBL" id="QDT45422.1"/>
    </source>
</evidence>
<name>A0A517RNL2_9PLAN</name>
<keyword evidence="11" id="KW-1185">Reference proteome</keyword>
<comment type="pathway">
    <text evidence="9">Cofactor biosynthesis; biotin biosynthesis; biotin from 7,8-diaminononanoate: step 1/2.</text>
</comment>
<feature type="binding site" evidence="9">
    <location>
        <begin position="19"/>
        <end position="24"/>
    </location>
    <ligand>
        <name>ATP</name>
        <dbReference type="ChEBI" id="CHEBI:30616"/>
    </ligand>
</feature>
<dbReference type="InterPro" id="IPR004472">
    <property type="entry name" value="DTB_synth_BioD"/>
</dbReference>
<dbReference type="NCBIfam" id="TIGR00347">
    <property type="entry name" value="bioD"/>
    <property type="match status" value="1"/>
</dbReference>
<dbReference type="GO" id="GO:0000287">
    <property type="term" value="F:magnesium ion binding"/>
    <property type="evidence" value="ECO:0007669"/>
    <property type="project" value="UniProtKB-UniRule"/>
</dbReference>
<comment type="subunit">
    <text evidence="9">Homodimer.</text>
</comment>
<dbReference type="PANTHER" id="PTHR43210:SF2">
    <property type="entry name" value="ATP-DEPENDENT DETHIOBIOTIN SYNTHETASE BIOD 2"/>
    <property type="match status" value="1"/>
</dbReference>
<proteinExistence type="inferred from homology"/>
<accession>A0A517RNL2</accession>
<dbReference type="Gene3D" id="3.40.50.300">
    <property type="entry name" value="P-loop containing nucleotide triphosphate hydrolases"/>
    <property type="match status" value="1"/>
</dbReference>
<feature type="binding site" evidence="9">
    <location>
        <begin position="184"/>
        <end position="185"/>
    </location>
    <ligand>
        <name>ATP</name>
        <dbReference type="ChEBI" id="CHEBI:30616"/>
    </ligand>
</feature>
<comment type="catalytic activity">
    <reaction evidence="9">
        <text>(7R,8S)-7,8-diammoniononanoate + CO2 + ATP = (4R,5S)-dethiobiotin + ADP + phosphate + 3 H(+)</text>
        <dbReference type="Rhea" id="RHEA:15805"/>
        <dbReference type="ChEBI" id="CHEBI:15378"/>
        <dbReference type="ChEBI" id="CHEBI:16526"/>
        <dbReference type="ChEBI" id="CHEBI:30616"/>
        <dbReference type="ChEBI" id="CHEBI:43474"/>
        <dbReference type="ChEBI" id="CHEBI:149469"/>
        <dbReference type="ChEBI" id="CHEBI:149473"/>
        <dbReference type="ChEBI" id="CHEBI:456216"/>
        <dbReference type="EC" id="6.3.3.3"/>
    </reaction>
</comment>
<evidence type="ECO:0000256" key="7">
    <source>
        <dbReference type="ARBA" id="ARBA00022842"/>
    </source>
</evidence>
<feature type="binding site" evidence="9">
    <location>
        <position position="63"/>
    </location>
    <ligand>
        <name>ATP</name>
        <dbReference type="ChEBI" id="CHEBI:30616"/>
    </ligand>
</feature>
<comment type="function">
    <text evidence="9">Catalyzes a mechanistically unusual reaction, the ATP-dependent insertion of CO2 between the N7 and N8 nitrogen atoms of 7,8-diaminopelargonic acid (DAPA, also called 7,8-diammoniononanoate) to form a ureido ring.</text>
</comment>
<keyword evidence="2 9" id="KW-0436">Ligase</keyword>
<comment type="catalytic activity">
    <reaction evidence="8">
        <text>(7R,8S)-8-amino-7-(carboxyamino)nonanoate + ATP = (4R,5S)-dethiobiotin + ADP + phosphate + H(+)</text>
        <dbReference type="Rhea" id="RHEA:63684"/>
        <dbReference type="ChEBI" id="CHEBI:15378"/>
        <dbReference type="ChEBI" id="CHEBI:30616"/>
        <dbReference type="ChEBI" id="CHEBI:43474"/>
        <dbReference type="ChEBI" id="CHEBI:149470"/>
        <dbReference type="ChEBI" id="CHEBI:149473"/>
        <dbReference type="ChEBI" id="CHEBI:456216"/>
    </reaction>
</comment>
<comment type="subcellular location">
    <subcellularLocation>
        <location evidence="9">Cytoplasm</location>
    </subcellularLocation>
</comment>
<evidence type="ECO:0000256" key="2">
    <source>
        <dbReference type="ARBA" id="ARBA00022598"/>
    </source>
</evidence>
<feature type="binding site" evidence="9">
    <location>
        <position position="48"/>
    </location>
    <ligand>
        <name>substrate</name>
    </ligand>
</feature>
<dbReference type="GO" id="GO:0005524">
    <property type="term" value="F:ATP binding"/>
    <property type="evidence" value="ECO:0007669"/>
    <property type="project" value="UniProtKB-UniRule"/>
</dbReference>
<dbReference type="KEGG" id="gaz:Pan241w_55420"/>
<feature type="binding site" evidence="9">
    <location>
        <begin position="124"/>
        <end position="127"/>
    </location>
    <ligand>
        <name>ATP</name>
        <dbReference type="ChEBI" id="CHEBI:30616"/>
    </ligand>
</feature>
<dbReference type="AlphaFoldDB" id="A0A517RNL2"/>
<dbReference type="UniPathway" id="UPA00078">
    <property type="reaction ID" value="UER00161"/>
</dbReference>
<evidence type="ECO:0000256" key="4">
    <source>
        <dbReference type="ARBA" id="ARBA00022741"/>
    </source>
</evidence>
<gene>
    <name evidence="10" type="primary">bioD1</name>
    <name evidence="9" type="synonym">bioD</name>
    <name evidence="10" type="ORF">Pan241w_55420</name>
</gene>
<evidence type="ECO:0000256" key="8">
    <source>
        <dbReference type="ARBA" id="ARBA00047386"/>
    </source>
</evidence>
<comment type="similarity">
    <text evidence="9">Belongs to the dethiobiotin synthetase family.</text>
</comment>
<dbReference type="CDD" id="cd03109">
    <property type="entry name" value="DTBS"/>
    <property type="match status" value="1"/>
</dbReference>
<organism evidence="10 11">
    <name type="scientific">Gimesia alba</name>
    <dbReference type="NCBI Taxonomy" id="2527973"/>
    <lineage>
        <taxon>Bacteria</taxon>
        <taxon>Pseudomonadati</taxon>
        <taxon>Planctomycetota</taxon>
        <taxon>Planctomycetia</taxon>
        <taxon>Planctomycetales</taxon>
        <taxon>Planctomycetaceae</taxon>
        <taxon>Gimesia</taxon>
    </lineage>
</organism>
<dbReference type="GO" id="GO:0005829">
    <property type="term" value="C:cytosol"/>
    <property type="evidence" value="ECO:0007669"/>
    <property type="project" value="TreeGrafter"/>
</dbReference>
<feature type="binding site" evidence="9">
    <location>
        <position position="63"/>
    </location>
    <ligand>
        <name>Mg(2+)</name>
        <dbReference type="ChEBI" id="CHEBI:18420"/>
    </ligand>
</feature>
<keyword evidence="4 9" id="KW-0547">Nucleotide-binding</keyword>
<dbReference type="EC" id="6.3.3.3" evidence="9"/>
<dbReference type="OrthoDB" id="9802097at2"/>
<dbReference type="EMBL" id="CP036269">
    <property type="protein sequence ID" value="QDT45422.1"/>
    <property type="molecule type" value="Genomic_DNA"/>
</dbReference>